<dbReference type="KEGG" id="mee:DA075_32815"/>
<dbReference type="Pfam" id="PF03466">
    <property type="entry name" value="LysR_substrate"/>
    <property type="match status" value="1"/>
</dbReference>
<dbReference type="Gene3D" id="3.40.190.290">
    <property type="match status" value="1"/>
</dbReference>
<dbReference type="GO" id="GO:0003700">
    <property type="term" value="F:DNA-binding transcription factor activity"/>
    <property type="evidence" value="ECO:0007669"/>
    <property type="project" value="InterPro"/>
</dbReference>
<dbReference type="InterPro" id="IPR005119">
    <property type="entry name" value="LysR_subst-bd"/>
</dbReference>
<gene>
    <name evidence="6" type="ORF">DA075_32815</name>
</gene>
<evidence type="ECO:0000313" key="6">
    <source>
        <dbReference type="EMBL" id="AWB25638.1"/>
    </source>
</evidence>
<keyword evidence="7" id="KW-1185">Reference proteome</keyword>
<dbReference type="Pfam" id="PF00126">
    <property type="entry name" value="HTH_1"/>
    <property type="match status" value="1"/>
</dbReference>
<proteinExistence type="inferred from homology"/>
<dbReference type="OrthoDB" id="7557786at2"/>
<evidence type="ECO:0000256" key="1">
    <source>
        <dbReference type="ARBA" id="ARBA00009437"/>
    </source>
</evidence>
<dbReference type="InterPro" id="IPR036388">
    <property type="entry name" value="WH-like_DNA-bd_sf"/>
</dbReference>
<dbReference type="InterPro" id="IPR000847">
    <property type="entry name" value="LysR_HTH_N"/>
</dbReference>
<dbReference type="EMBL" id="CP028844">
    <property type="protein sequence ID" value="AWB25638.1"/>
    <property type="molecule type" value="Genomic_DNA"/>
</dbReference>
<accession>A0A2R4WVQ6</accession>
<dbReference type="InterPro" id="IPR058163">
    <property type="entry name" value="LysR-type_TF_proteobact-type"/>
</dbReference>
<dbReference type="RefSeq" id="WP_099957295.1">
    <property type="nucleotide sequence ID" value="NZ_CP028844.1"/>
</dbReference>
<dbReference type="SUPFAM" id="SSF46785">
    <property type="entry name" value="Winged helix' DNA-binding domain"/>
    <property type="match status" value="1"/>
</dbReference>
<dbReference type="Proteomes" id="UP000244755">
    <property type="component" value="Chromosome 2"/>
</dbReference>
<name>A0A2R4WVQ6_9HYPH</name>
<dbReference type="CDD" id="cd08422">
    <property type="entry name" value="PBP2_CrgA_like"/>
    <property type="match status" value="1"/>
</dbReference>
<evidence type="ECO:0000256" key="3">
    <source>
        <dbReference type="ARBA" id="ARBA00023125"/>
    </source>
</evidence>
<keyword evidence="3" id="KW-0238">DNA-binding</keyword>
<dbReference type="PANTHER" id="PTHR30537:SF5">
    <property type="entry name" value="HTH-TYPE TRANSCRIPTIONAL ACTIVATOR TTDR-RELATED"/>
    <property type="match status" value="1"/>
</dbReference>
<keyword evidence="4" id="KW-0804">Transcription</keyword>
<evidence type="ECO:0000259" key="5">
    <source>
        <dbReference type="PROSITE" id="PS50931"/>
    </source>
</evidence>
<keyword evidence="2" id="KW-0805">Transcription regulation</keyword>
<feature type="domain" description="HTH lysR-type" evidence="5">
    <location>
        <begin position="6"/>
        <end position="63"/>
    </location>
</feature>
<comment type="similarity">
    <text evidence="1">Belongs to the LysR transcriptional regulatory family.</text>
</comment>
<evidence type="ECO:0000256" key="2">
    <source>
        <dbReference type="ARBA" id="ARBA00023015"/>
    </source>
</evidence>
<dbReference type="GO" id="GO:0003677">
    <property type="term" value="F:DNA binding"/>
    <property type="evidence" value="ECO:0007669"/>
    <property type="project" value="UniProtKB-KW"/>
</dbReference>
<dbReference type="PROSITE" id="PS50931">
    <property type="entry name" value="HTH_LYSR"/>
    <property type="match status" value="1"/>
</dbReference>
<evidence type="ECO:0000256" key="4">
    <source>
        <dbReference type="ARBA" id="ARBA00023163"/>
    </source>
</evidence>
<dbReference type="PANTHER" id="PTHR30537">
    <property type="entry name" value="HTH-TYPE TRANSCRIPTIONAL REGULATOR"/>
    <property type="match status" value="1"/>
</dbReference>
<evidence type="ECO:0000313" key="7">
    <source>
        <dbReference type="Proteomes" id="UP000244755"/>
    </source>
</evidence>
<dbReference type="Gene3D" id="1.10.10.10">
    <property type="entry name" value="Winged helix-like DNA-binding domain superfamily/Winged helix DNA-binding domain"/>
    <property type="match status" value="1"/>
</dbReference>
<sequence length="306" mass="32995">MDQSGVTLERMRSFVRVVERGSLSAVAREHGVGQSTVTRHVADLERALGVTLLNRTTRRLTLTDEGRRYHAEARTILRLVDEATDGVREAGRGLTGRVRISCTAALGVRYVCGLLFAIQDRHPGLVVDLSLSDARIDLVQEAVDVAIRLGPLADSTMQVRALGRSRRLLVASRDYLAARGRPERPDDLTRHAAIRMSNVAGSDGLALRGPDGTTVAVPVGGGLLVDHGLAAREALARGRGFAATHVWLVDDLLQDGTVEPILPDFALEPVPLSLLVVPGRTRIRRVRMLVDALAGAMATVPGLERE</sequence>
<reference evidence="6 7" key="1">
    <citation type="submission" date="2018-04" db="EMBL/GenBank/DDBJ databases">
        <title>Methylobacterium sp. PR1016A genome.</title>
        <authorList>
            <person name="Park W."/>
        </authorList>
    </citation>
    <scope>NUCLEOTIDE SEQUENCE [LARGE SCALE GENOMIC DNA]</scope>
    <source>
        <strain evidence="6 7">PR1016A</strain>
    </source>
</reference>
<protein>
    <submittedName>
        <fullName evidence="6">LysR family transcriptional regulator</fullName>
    </submittedName>
</protein>
<dbReference type="AlphaFoldDB" id="A0A2R4WVQ6"/>
<organism evidence="6 7">
    <name type="scientific">Methylobacterium currus</name>
    <dbReference type="NCBI Taxonomy" id="2051553"/>
    <lineage>
        <taxon>Bacteria</taxon>
        <taxon>Pseudomonadati</taxon>
        <taxon>Pseudomonadota</taxon>
        <taxon>Alphaproteobacteria</taxon>
        <taxon>Hyphomicrobiales</taxon>
        <taxon>Methylobacteriaceae</taxon>
        <taxon>Methylobacterium</taxon>
    </lineage>
</organism>
<dbReference type="FunFam" id="1.10.10.10:FF:000001">
    <property type="entry name" value="LysR family transcriptional regulator"/>
    <property type="match status" value="1"/>
</dbReference>
<dbReference type="SUPFAM" id="SSF53850">
    <property type="entry name" value="Periplasmic binding protein-like II"/>
    <property type="match status" value="1"/>
</dbReference>
<dbReference type="InterPro" id="IPR036390">
    <property type="entry name" value="WH_DNA-bd_sf"/>
</dbReference>